<dbReference type="PANTHER" id="PTHR11214:SF368">
    <property type="entry name" value="N-ACETYLLACTOSAMINIDE BETA-1,3-N-ACETYLGLUCOSAMINYLTRANSFERASE 4"/>
    <property type="match status" value="1"/>
</dbReference>
<evidence type="ECO:0000256" key="1">
    <source>
        <dbReference type="ARBA" id="ARBA00004323"/>
    </source>
</evidence>
<keyword evidence="12" id="KW-0325">Glycoprotein</keyword>
<reference evidence="14 15" key="1">
    <citation type="journal article" date="2018" name="Nat. Ecol. Evol.">
        <title>Shark genomes provide insights into elasmobranch evolution and the origin of vertebrates.</title>
        <authorList>
            <person name="Hara Y"/>
            <person name="Yamaguchi K"/>
            <person name="Onimaru K"/>
            <person name="Kadota M"/>
            <person name="Koyanagi M"/>
            <person name="Keeley SD"/>
            <person name="Tatsumi K"/>
            <person name="Tanaka K"/>
            <person name="Motone F"/>
            <person name="Kageyama Y"/>
            <person name="Nozu R"/>
            <person name="Adachi N"/>
            <person name="Nishimura O"/>
            <person name="Nakagawa R"/>
            <person name="Tanegashima C"/>
            <person name="Kiyatake I"/>
            <person name="Matsumoto R"/>
            <person name="Murakumo K"/>
            <person name="Nishida K"/>
            <person name="Terakita A"/>
            <person name="Kuratani S"/>
            <person name="Sato K"/>
            <person name="Hyodo S Kuraku.S."/>
        </authorList>
    </citation>
    <scope>NUCLEOTIDE SEQUENCE [LARGE SCALE GENOMIC DNA]</scope>
</reference>
<evidence type="ECO:0000256" key="5">
    <source>
        <dbReference type="ARBA" id="ARBA00022679"/>
    </source>
</evidence>
<evidence type="ECO:0000256" key="13">
    <source>
        <dbReference type="RuleBase" id="RU363063"/>
    </source>
</evidence>
<keyword evidence="15" id="KW-1185">Reference proteome</keyword>
<dbReference type="GO" id="GO:0030311">
    <property type="term" value="P:poly-N-acetyllactosamine biosynthetic process"/>
    <property type="evidence" value="ECO:0007669"/>
    <property type="project" value="TreeGrafter"/>
</dbReference>
<proteinExistence type="inferred from homology"/>
<evidence type="ECO:0000313" key="14">
    <source>
        <dbReference type="EMBL" id="GCC37021.1"/>
    </source>
</evidence>
<keyword evidence="11 13" id="KW-0472">Membrane</keyword>
<keyword evidence="9 13" id="KW-0333">Golgi apparatus</keyword>
<accession>A0A401T2Z4</accession>
<evidence type="ECO:0000256" key="12">
    <source>
        <dbReference type="ARBA" id="ARBA00023180"/>
    </source>
</evidence>
<dbReference type="EMBL" id="BEZZ01000926">
    <property type="protein sequence ID" value="GCC37021.1"/>
    <property type="molecule type" value="Genomic_DNA"/>
</dbReference>
<dbReference type="Proteomes" id="UP000287033">
    <property type="component" value="Unassembled WGS sequence"/>
</dbReference>
<evidence type="ECO:0000256" key="9">
    <source>
        <dbReference type="ARBA" id="ARBA00023034"/>
    </source>
</evidence>
<evidence type="ECO:0000256" key="8">
    <source>
        <dbReference type="ARBA" id="ARBA00022989"/>
    </source>
</evidence>
<dbReference type="Gene3D" id="3.90.550.50">
    <property type="match status" value="1"/>
</dbReference>
<keyword evidence="8 13" id="KW-1133">Transmembrane helix</keyword>
<evidence type="ECO:0000256" key="2">
    <source>
        <dbReference type="ARBA" id="ARBA00004922"/>
    </source>
</evidence>
<comment type="caution">
    <text evidence="14">The sequence shown here is derived from an EMBL/GenBank/DDBJ whole genome shotgun (WGS) entry which is preliminary data.</text>
</comment>
<dbReference type="GO" id="GO:0006629">
    <property type="term" value="P:lipid metabolic process"/>
    <property type="evidence" value="ECO:0007669"/>
    <property type="project" value="UniProtKB-KW"/>
</dbReference>
<dbReference type="GO" id="GO:0006493">
    <property type="term" value="P:protein O-linked glycosylation"/>
    <property type="evidence" value="ECO:0007669"/>
    <property type="project" value="TreeGrafter"/>
</dbReference>
<gene>
    <name evidence="14" type="ORF">chiPu_0015521</name>
</gene>
<keyword evidence="6 13" id="KW-0812">Transmembrane</keyword>
<dbReference type="Pfam" id="PF01762">
    <property type="entry name" value="Galactosyl_T"/>
    <property type="match status" value="1"/>
</dbReference>
<dbReference type="OMA" id="IPYDPCI"/>
<comment type="subcellular location">
    <subcellularLocation>
        <location evidence="1 13">Golgi apparatus membrane</location>
        <topology evidence="1 13">Single-pass type II membrane protein</topology>
    </subcellularLocation>
</comment>
<comment type="pathway">
    <text evidence="2">Protein modification; protein glycosylation.</text>
</comment>
<evidence type="ECO:0000256" key="6">
    <source>
        <dbReference type="ARBA" id="ARBA00022692"/>
    </source>
</evidence>
<dbReference type="GO" id="GO:0008532">
    <property type="term" value="F:N-acetyllactosaminide beta-1,3-N-acetylglucosaminyltransferase activity"/>
    <property type="evidence" value="ECO:0007669"/>
    <property type="project" value="TreeGrafter"/>
</dbReference>
<evidence type="ECO:0000256" key="7">
    <source>
        <dbReference type="ARBA" id="ARBA00022968"/>
    </source>
</evidence>
<dbReference type="PANTHER" id="PTHR11214">
    <property type="entry name" value="BETA-1,3-N-ACETYLGLUCOSAMINYLTRANSFERASE"/>
    <property type="match status" value="1"/>
</dbReference>
<name>A0A401T2Z4_CHIPU</name>
<organism evidence="14 15">
    <name type="scientific">Chiloscyllium punctatum</name>
    <name type="common">Brownbanded bambooshark</name>
    <name type="synonym">Hemiscyllium punctatum</name>
    <dbReference type="NCBI Taxonomy" id="137246"/>
    <lineage>
        <taxon>Eukaryota</taxon>
        <taxon>Metazoa</taxon>
        <taxon>Chordata</taxon>
        <taxon>Craniata</taxon>
        <taxon>Vertebrata</taxon>
        <taxon>Chondrichthyes</taxon>
        <taxon>Elasmobranchii</taxon>
        <taxon>Galeomorphii</taxon>
        <taxon>Galeoidea</taxon>
        <taxon>Orectolobiformes</taxon>
        <taxon>Hemiscylliidae</taxon>
        <taxon>Chiloscyllium</taxon>
    </lineage>
</organism>
<dbReference type="FunFam" id="3.90.550.50:FF:000001">
    <property type="entry name" value="Hexosyltransferase"/>
    <property type="match status" value="1"/>
</dbReference>
<evidence type="ECO:0000256" key="10">
    <source>
        <dbReference type="ARBA" id="ARBA00023098"/>
    </source>
</evidence>
<evidence type="ECO:0000256" key="4">
    <source>
        <dbReference type="ARBA" id="ARBA00022676"/>
    </source>
</evidence>
<dbReference type="STRING" id="137246.A0A401T2Z4"/>
<dbReference type="AlphaFoldDB" id="A0A401T2Z4"/>
<dbReference type="InterPro" id="IPR002659">
    <property type="entry name" value="Glyco_trans_31"/>
</dbReference>
<dbReference type="EC" id="2.4.1.-" evidence="13"/>
<keyword evidence="7 13" id="KW-0735">Signal-anchor</keyword>
<dbReference type="GO" id="GO:0000139">
    <property type="term" value="C:Golgi membrane"/>
    <property type="evidence" value="ECO:0007669"/>
    <property type="project" value="UniProtKB-SubCell"/>
</dbReference>
<sequence>MRGVTGEGNLSAAVMTVAVLTRGMKGILVFSVVVIVGFTLYNPVIIMKKKVEILSYLDKFMWRSKVPPAAINSSNVTQAEAHIDQPRAEPTPGPCHPNLAYNSLTSKLKPIYKDFMMYRHCREFPLLCRAASCDGEHTFLLLAIKSLAEHADRRASIRSTWGQERVVGGAVVRRVFLLGLTESQIRSQAVQALVDHESKQYNDIIQWGFRESFFNVTLKETLFWKWFSQDCRSVKFVFKGDDDVFVNVDNVVEYLKEYNPSHDLYVGDVFQNWYPTRAEHSKYFIPLFLYGKKPYPPYAGGGGYLLSGTSIFKLHKAAEDEELFPIDDAFVGICAQRAKIEVIAHRGFRTYGNIPYDPCIYRGLMVVHRVTPNELWLIWSLLKINRKPCSQFTRVSVKP</sequence>
<dbReference type="OrthoDB" id="2139606at2759"/>
<evidence type="ECO:0000256" key="3">
    <source>
        <dbReference type="ARBA" id="ARBA00008661"/>
    </source>
</evidence>
<keyword evidence="10" id="KW-0443">Lipid metabolism</keyword>
<keyword evidence="4 13" id="KW-0328">Glycosyltransferase</keyword>
<evidence type="ECO:0000313" key="15">
    <source>
        <dbReference type="Proteomes" id="UP000287033"/>
    </source>
</evidence>
<feature type="transmembrane region" description="Helical" evidence="13">
    <location>
        <begin position="27"/>
        <end position="46"/>
    </location>
</feature>
<comment type="similarity">
    <text evidence="3 13">Belongs to the glycosyltransferase 31 family.</text>
</comment>
<keyword evidence="5" id="KW-0808">Transferase</keyword>
<evidence type="ECO:0000256" key="11">
    <source>
        <dbReference type="ARBA" id="ARBA00023136"/>
    </source>
</evidence>
<protein>
    <recommendedName>
        <fullName evidence="13">Hexosyltransferase</fullName>
        <ecNumber evidence="13">2.4.1.-</ecNumber>
    </recommendedName>
</protein>